<proteinExistence type="predicted"/>
<dbReference type="InterPro" id="IPR029058">
    <property type="entry name" value="AB_hydrolase_fold"/>
</dbReference>
<evidence type="ECO:0000313" key="4">
    <source>
        <dbReference type="Proteomes" id="UP000549250"/>
    </source>
</evidence>
<dbReference type="EMBL" id="JACHXI010000006">
    <property type="protein sequence ID" value="MBB3103235.1"/>
    <property type="molecule type" value="Genomic_DNA"/>
</dbReference>
<keyword evidence="1" id="KW-0732">Signal</keyword>
<dbReference type="SUPFAM" id="SSF53474">
    <property type="entry name" value="alpha/beta-Hydrolases"/>
    <property type="match status" value="1"/>
</dbReference>
<feature type="signal peptide" evidence="1">
    <location>
        <begin position="1"/>
        <end position="18"/>
    </location>
</feature>
<evidence type="ECO:0000313" key="3">
    <source>
        <dbReference type="EMBL" id="MBB3103235.1"/>
    </source>
</evidence>
<evidence type="ECO:0000256" key="1">
    <source>
        <dbReference type="SAM" id="SignalP"/>
    </source>
</evidence>
<feature type="domain" description="Serine aminopeptidase S33" evidence="2">
    <location>
        <begin position="75"/>
        <end position="159"/>
    </location>
</feature>
<dbReference type="AlphaFoldDB" id="A0A839T5L8"/>
<name>A0A839T5L8_AZOMA</name>
<gene>
    <name evidence="3" type="ORF">FHR87_001630</name>
</gene>
<keyword evidence="3" id="KW-0378">Hydrolase</keyword>
<sequence length="208" mass="22487">MHSLLCLLLTMLAPFAFAQAILNSSAELDTPTGTLHSSLMLPKSEQRLPVALLIAGSGPTDHNGNDPQMRNDSLKRLAQVLARSGIASLRYDKRGIAAIQAAGPDERALSVERYAEDAIAWNWQLKADPRFGQLILIGHSKGALIASLAVQEGRSCHWPTCWVTASSSSSSARLPTMIAKAADKKLDIVKFTTVDRKRSDADRNSALK</sequence>
<keyword evidence="4" id="KW-1185">Reference proteome</keyword>
<organism evidence="3 4">
    <name type="scientific">Azomonas macrocytogenes</name>
    <name type="common">Azotobacter macrocytogenes</name>
    <dbReference type="NCBI Taxonomy" id="69962"/>
    <lineage>
        <taxon>Bacteria</taxon>
        <taxon>Pseudomonadati</taxon>
        <taxon>Pseudomonadota</taxon>
        <taxon>Gammaproteobacteria</taxon>
        <taxon>Pseudomonadales</taxon>
        <taxon>Pseudomonadaceae</taxon>
        <taxon>Azomonas</taxon>
    </lineage>
</organism>
<dbReference type="InterPro" id="IPR022742">
    <property type="entry name" value="Hydrolase_4"/>
</dbReference>
<dbReference type="InterPro" id="IPR053145">
    <property type="entry name" value="AB_hydrolase_Est10"/>
</dbReference>
<dbReference type="Pfam" id="PF12146">
    <property type="entry name" value="Hydrolase_4"/>
    <property type="match status" value="1"/>
</dbReference>
<dbReference type="PANTHER" id="PTHR43265">
    <property type="entry name" value="ESTERASE ESTD"/>
    <property type="match status" value="1"/>
</dbReference>
<dbReference type="Proteomes" id="UP000549250">
    <property type="component" value="Unassembled WGS sequence"/>
</dbReference>
<dbReference type="GO" id="GO:0052689">
    <property type="term" value="F:carboxylic ester hydrolase activity"/>
    <property type="evidence" value="ECO:0007669"/>
    <property type="project" value="TreeGrafter"/>
</dbReference>
<dbReference type="PANTHER" id="PTHR43265:SF1">
    <property type="entry name" value="ESTERASE ESTD"/>
    <property type="match status" value="1"/>
</dbReference>
<reference evidence="3 4" key="1">
    <citation type="submission" date="2020-08" db="EMBL/GenBank/DDBJ databases">
        <title>Genomic Encyclopedia of Type Strains, Phase III (KMG-III): the genomes of soil and plant-associated and newly described type strains.</title>
        <authorList>
            <person name="Whitman W."/>
        </authorList>
    </citation>
    <scope>NUCLEOTIDE SEQUENCE [LARGE SCALE GENOMIC DNA]</scope>
    <source>
        <strain evidence="3 4">CECT 4462</strain>
    </source>
</reference>
<protein>
    <submittedName>
        <fullName evidence="3">Alpha/beta superfamily hydrolase</fullName>
    </submittedName>
</protein>
<comment type="caution">
    <text evidence="3">The sequence shown here is derived from an EMBL/GenBank/DDBJ whole genome shotgun (WGS) entry which is preliminary data.</text>
</comment>
<dbReference type="Gene3D" id="3.40.50.1820">
    <property type="entry name" value="alpha/beta hydrolase"/>
    <property type="match status" value="1"/>
</dbReference>
<feature type="chain" id="PRO_5032396405" evidence="1">
    <location>
        <begin position="19"/>
        <end position="208"/>
    </location>
</feature>
<accession>A0A839T5L8</accession>
<evidence type="ECO:0000259" key="2">
    <source>
        <dbReference type="Pfam" id="PF12146"/>
    </source>
</evidence>